<comment type="caution">
    <text evidence="12">The sequence shown here is derived from an EMBL/GenBank/DDBJ whole genome shotgun (WGS) entry which is preliminary data.</text>
</comment>
<dbReference type="InterPro" id="IPR051050">
    <property type="entry name" value="Lipid_II_flippase_MurJ/MviN"/>
</dbReference>
<dbReference type="HAMAP" id="MF_02078">
    <property type="entry name" value="MurJ_MviN"/>
    <property type="match status" value="1"/>
</dbReference>
<dbReference type="PRINTS" id="PR01806">
    <property type="entry name" value="VIRFACTRMVIN"/>
</dbReference>
<evidence type="ECO:0000256" key="9">
    <source>
        <dbReference type="ARBA" id="ARBA00061532"/>
    </source>
</evidence>
<feature type="transmembrane region" description="Helical" evidence="10">
    <location>
        <begin position="409"/>
        <end position="426"/>
    </location>
</feature>
<accession>A0A5T0IK71</accession>
<evidence type="ECO:0000256" key="11">
    <source>
        <dbReference type="PIRNR" id="PIRNR002869"/>
    </source>
</evidence>
<dbReference type="GO" id="GO:0071555">
    <property type="term" value="P:cell wall organization"/>
    <property type="evidence" value="ECO:0007669"/>
    <property type="project" value="UniProtKB-UniRule"/>
</dbReference>
<comment type="subcellular location">
    <subcellularLocation>
        <location evidence="1 10">Cell membrane</location>
        <topology evidence="1 10">Multi-pass membrane protein</topology>
    </subcellularLocation>
</comment>
<feature type="transmembrane region" description="Helical" evidence="10">
    <location>
        <begin position="151"/>
        <end position="171"/>
    </location>
</feature>
<name>A0A5T0IK71_CAMJU</name>
<feature type="transmembrane region" description="Helical" evidence="10">
    <location>
        <begin position="28"/>
        <end position="47"/>
    </location>
</feature>
<keyword evidence="10 11" id="KW-0961">Cell wall biogenesis/degradation</keyword>
<gene>
    <name evidence="10 12" type="primary">murJ</name>
    <name evidence="12" type="ORF">F0J77_04585</name>
</gene>
<keyword evidence="7 10" id="KW-0472">Membrane</keyword>
<dbReference type="CDD" id="cd13123">
    <property type="entry name" value="MATE_MurJ_like"/>
    <property type="match status" value="1"/>
</dbReference>
<dbReference type="InterPro" id="IPR004268">
    <property type="entry name" value="MurJ"/>
</dbReference>
<dbReference type="PANTHER" id="PTHR47019:SF1">
    <property type="entry name" value="LIPID II FLIPPASE MURJ"/>
    <property type="match status" value="1"/>
</dbReference>
<dbReference type="PANTHER" id="PTHR47019">
    <property type="entry name" value="LIPID II FLIPPASE MURJ"/>
    <property type="match status" value="1"/>
</dbReference>
<feature type="transmembrane region" description="Helical" evidence="10">
    <location>
        <begin position="5"/>
        <end position="22"/>
    </location>
</feature>
<dbReference type="AlphaFoldDB" id="A0A5T0IK71"/>
<feature type="transmembrane region" description="Helical" evidence="10">
    <location>
        <begin position="348"/>
        <end position="369"/>
    </location>
</feature>
<keyword evidence="6 10" id="KW-1133">Transmembrane helix</keyword>
<comment type="function">
    <text evidence="8 10 11">Involved in peptidoglycan biosynthesis. Transports lipid-linked peptidoglycan precursors from the inner to the outer leaflet of the cytoplasmic membrane.</text>
</comment>
<keyword evidence="3 10" id="KW-0812">Transmembrane</keyword>
<keyword evidence="5 10" id="KW-0573">Peptidoglycan synthesis</keyword>
<keyword evidence="2 10" id="KW-1003">Cell membrane</keyword>
<feature type="transmembrane region" description="Helical" evidence="10">
    <location>
        <begin position="381"/>
        <end position="403"/>
    </location>
</feature>
<comment type="pathway">
    <text evidence="10">Cell wall biogenesis; peptidoglycan biosynthesis.</text>
</comment>
<comment type="similarity">
    <text evidence="9 10 11">Belongs to the MurJ/MviN family.</text>
</comment>
<dbReference type="PIRSF" id="PIRSF002869">
    <property type="entry name" value="MviN"/>
    <property type="match status" value="1"/>
</dbReference>
<feature type="transmembrane region" description="Helical" evidence="10">
    <location>
        <begin position="438"/>
        <end position="462"/>
    </location>
</feature>
<evidence type="ECO:0000313" key="12">
    <source>
        <dbReference type="EMBL" id="ECR1523723.1"/>
    </source>
</evidence>
<organism evidence="12">
    <name type="scientific">Campylobacter jejuni</name>
    <dbReference type="NCBI Taxonomy" id="197"/>
    <lineage>
        <taxon>Bacteria</taxon>
        <taxon>Pseudomonadati</taxon>
        <taxon>Campylobacterota</taxon>
        <taxon>Epsilonproteobacteria</taxon>
        <taxon>Campylobacterales</taxon>
        <taxon>Campylobacteraceae</taxon>
        <taxon>Campylobacter</taxon>
    </lineage>
</organism>
<evidence type="ECO:0000256" key="6">
    <source>
        <dbReference type="ARBA" id="ARBA00022989"/>
    </source>
</evidence>
<evidence type="ECO:0000256" key="5">
    <source>
        <dbReference type="ARBA" id="ARBA00022984"/>
    </source>
</evidence>
<dbReference type="GO" id="GO:0015648">
    <property type="term" value="F:lipid-linked peptidoglycan transporter activity"/>
    <property type="evidence" value="ECO:0007669"/>
    <property type="project" value="UniProtKB-UniRule"/>
</dbReference>
<protein>
    <recommendedName>
        <fullName evidence="10">Probable lipid II flippase MurJ</fullName>
    </recommendedName>
</protein>
<dbReference type="EMBL" id="AAKENF010000005">
    <property type="protein sequence ID" value="ECR1523723.1"/>
    <property type="molecule type" value="Genomic_DNA"/>
</dbReference>
<sequence>MKSLVFKNFIINALGILFSRILGLARDVLIALFLGAGLYSDIFFVALKMPAFFRRIFAEGAFGQSFLPNFVKAKKKGAFCVSVMMQFSLIVFLFCLLVSFFSSFFTKLFAFGFNADTIALAAPLVAINFWYLFFIFLVTFLGAILNYRQKFFITSFSAALFNLSIVIAAFFVDKNAPQNTLYYFSYATVLSGVAQLILHLLVLKNNPVIRAMTLSIKFKKAKAKLQGFYGNFFHGVLGSSATQFSSLLDTTIASFLMSGSISYLYYANRVFQLPLALFAIALTQVSFPKILKHLKSDQENLALKFMQRALALLSILLIASSIVGSVFALEISKLLFERGNFTHEDSVITAYVLIAYLIGLLPFGLQKLFSLWLYAKFKQKTAAWIAVKSLIISALCSMAFIFLIKDESLKVIAVALSSSISAFYLLGANIKEFGFKKFFALISIKICLLVIVALIVFTILLILIKPYILSFFIGIFTSFKGVFNEIIR</sequence>
<proteinExistence type="inferred from homology"/>
<keyword evidence="10 11" id="KW-0813">Transport</keyword>
<dbReference type="Pfam" id="PF03023">
    <property type="entry name" value="MurJ"/>
    <property type="match status" value="1"/>
</dbReference>
<dbReference type="GO" id="GO:0009252">
    <property type="term" value="P:peptidoglycan biosynthetic process"/>
    <property type="evidence" value="ECO:0007669"/>
    <property type="project" value="UniProtKB-UniRule"/>
</dbReference>
<keyword evidence="4 10" id="KW-0133">Cell shape</keyword>
<evidence type="ECO:0000256" key="4">
    <source>
        <dbReference type="ARBA" id="ARBA00022960"/>
    </source>
</evidence>
<dbReference type="NCBIfam" id="TIGR01695">
    <property type="entry name" value="murJ_mviN"/>
    <property type="match status" value="1"/>
</dbReference>
<feature type="transmembrane region" description="Helical" evidence="10">
    <location>
        <begin position="309"/>
        <end position="328"/>
    </location>
</feature>
<evidence type="ECO:0000256" key="1">
    <source>
        <dbReference type="ARBA" id="ARBA00004651"/>
    </source>
</evidence>
<dbReference type="GO" id="GO:0005886">
    <property type="term" value="C:plasma membrane"/>
    <property type="evidence" value="ECO:0007669"/>
    <property type="project" value="UniProtKB-SubCell"/>
</dbReference>
<feature type="transmembrane region" description="Helical" evidence="10">
    <location>
        <begin position="121"/>
        <end position="144"/>
    </location>
</feature>
<feature type="transmembrane region" description="Helical" evidence="10">
    <location>
        <begin position="183"/>
        <end position="203"/>
    </location>
</feature>
<evidence type="ECO:0000256" key="8">
    <source>
        <dbReference type="ARBA" id="ARBA00060041"/>
    </source>
</evidence>
<reference evidence="12" key="1">
    <citation type="submission" date="2019-09" db="EMBL/GenBank/DDBJ databases">
        <authorList>
            <person name="Ashton P.M."/>
            <person name="Dallman T."/>
            <person name="Nair S."/>
            <person name="De Pinna E."/>
            <person name="Peters T."/>
            <person name="Grant K."/>
        </authorList>
    </citation>
    <scope>NUCLEOTIDE SEQUENCE</scope>
    <source>
        <strain evidence="12">228903</strain>
    </source>
</reference>
<feature type="transmembrane region" description="Helical" evidence="10">
    <location>
        <begin position="78"/>
        <end position="101"/>
    </location>
</feature>
<dbReference type="RefSeq" id="WP_052788745.1">
    <property type="nucleotide sequence ID" value="NZ_AP028359.1"/>
</dbReference>
<feature type="transmembrane region" description="Helical" evidence="10">
    <location>
        <begin position="468"/>
        <end position="487"/>
    </location>
</feature>
<dbReference type="UniPathway" id="UPA00219"/>
<evidence type="ECO:0000256" key="3">
    <source>
        <dbReference type="ARBA" id="ARBA00022692"/>
    </source>
</evidence>
<evidence type="ECO:0000256" key="2">
    <source>
        <dbReference type="ARBA" id="ARBA00022475"/>
    </source>
</evidence>
<evidence type="ECO:0000256" key="7">
    <source>
        <dbReference type="ARBA" id="ARBA00023136"/>
    </source>
</evidence>
<dbReference type="GO" id="GO:0008360">
    <property type="term" value="P:regulation of cell shape"/>
    <property type="evidence" value="ECO:0007669"/>
    <property type="project" value="UniProtKB-UniRule"/>
</dbReference>
<dbReference type="GO" id="GO:0034204">
    <property type="term" value="P:lipid translocation"/>
    <property type="evidence" value="ECO:0007669"/>
    <property type="project" value="TreeGrafter"/>
</dbReference>
<evidence type="ECO:0000256" key="10">
    <source>
        <dbReference type="HAMAP-Rule" id="MF_02078"/>
    </source>
</evidence>